<dbReference type="PANTHER" id="PTHR10188">
    <property type="entry name" value="L-ASPARAGINASE"/>
    <property type="match status" value="1"/>
</dbReference>
<evidence type="ECO:0000256" key="1">
    <source>
        <dbReference type="ARBA" id="ARBA00010872"/>
    </source>
</evidence>
<protein>
    <submittedName>
        <fullName evidence="2">Threonine aspartase</fullName>
    </submittedName>
</protein>
<organism evidence="2 3">
    <name type="scientific">Nesidiocoris tenuis</name>
    <dbReference type="NCBI Taxonomy" id="355587"/>
    <lineage>
        <taxon>Eukaryota</taxon>
        <taxon>Metazoa</taxon>
        <taxon>Ecdysozoa</taxon>
        <taxon>Arthropoda</taxon>
        <taxon>Hexapoda</taxon>
        <taxon>Insecta</taxon>
        <taxon>Pterygota</taxon>
        <taxon>Neoptera</taxon>
        <taxon>Paraneoptera</taxon>
        <taxon>Hemiptera</taxon>
        <taxon>Heteroptera</taxon>
        <taxon>Panheteroptera</taxon>
        <taxon>Cimicomorpha</taxon>
        <taxon>Miridae</taxon>
        <taxon>Dicyphina</taxon>
        <taxon>Nesidiocoris</taxon>
    </lineage>
</organism>
<dbReference type="SUPFAM" id="SSF56235">
    <property type="entry name" value="N-terminal nucleophile aminohydrolases (Ntn hydrolases)"/>
    <property type="match status" value="1"/>
</dbReference>
<accession>A0ABN7ANY1</accession>
<comment type="similarity">
    <text evidence="1">Belongs to the Ntn-hydrolase family.</text>
</comment>
<evidence type="ECO:0000313" key="3">
    <source>
        <dbReference type="Proteomes" id="UP001307889"/>
    </source>
</evidence>
<dbReference type="EMBL" id="AP028912">
    <property type="protein sequence ID" value="BES93668.1"/>
    <property type="molecule type" value="Genomic_DNA"/>
</dbReference>
<gene>
    <name evidence="2" type="ORF">NTJ_06476</name>
</gene>
<dbReference type="Proteomes" id="UP001307889">
    <property type="component" value="Chromosome 4"/>
</dbReference>
<reference evidence="2 3" key="1">
    <citation type="submission" date="2023-09" db="EMBL/GenBank/DDBJ databases">
        <title>Nesidiocoris tenuis whole genome shotgun sequence.</title>
        <authorList>
            <person name="Shibata T."/>
            <person name="Shimoda M."/>
            <person name="Kobayashi T."/>
            <person name="Uehara T."/>
        </authorList>
    </citation>
    <scope>NUCLEOTIDE SEQUENCE [LARGE SCALE GENOMIC DNA]</scope>
    <source>
        <strain evidence="2 3">Japan</strain>
    </source>
</reference>
<keyword evidence="3" id="KW-1185">Reference proteome</keyword>
<evidence type="ECO:0000313" key="2">
    <source>
        <dbReference type="EMBL" id="BES93668.1"/>
    </source>
</evidence>
<dbReference type="PANTHER" id="PTHR10188:SF8">
    <property type="entry name" value="THREONINE ASPARTASE 1"/>
    <property type="match status" value="1"/>
</dbReference>
<proteinExistence type="inferred from homology"/>
<dbReference type="Pfam" id="PF01112">
    <property type="entry name" value="Asparaginase_2"/>
    <property type="match status" value="1"/>
</dbReference>
<dbReference type="Gene3D" id="3.60.20.30">
    <property type="entry name" value="(Glycosyl)asparaginase"/>
    <property type="match status" value="1"/>
</dbReference>
<name>A0ABN7ANY1_9HEMI</name>
<dbReference type="InterPro" id="IPR000246">
    <property type="entry name" value="Peptidase_T2"/>
</dbReference>
<dbReference type="InterPro" id="IPR029055">
    <property type="entry name" value="Ntn_hydrolases_N"/>
</dbReference>
<sequence>MKGPVESDEGQPSAPIFTVEGYRETSGGGAAKKARTSNCLIEEERKLDTVGAVTVDLSGETAASCSSGGILVKLPGRVGQAGVVGAGCWAEGPVAVTVSGNGEDLIRTSLCKEVARAIMASNDLASTLVQTITKLFLESKYLTTGSSKLCGVLAVKKDPEGGGELVWAHTTQSMAVGYVATNLSSPKFQISQLPKSVVPGSAVNVQGMSW</sequence>